<dbReference type="WBParaSite" id="GPLIN_000487300">
    <property type="protein sequence ID" value="GPLIN_000487300"/>
    <property type="gene ID" value="GPLIN_000487300"/>
</dbReference>
<dbReference type="CDD" id="cd22593">
    <property type="entry name" value="Kunitz_conkunitzin"/>
    <property type="match status" value="1"/>
</dbReference>
<dbReference type="Gene3D" id="4.10.410.10">
    <property type="entry name" value="Pancreatic trypsin inhibitor Kunitz domain"/>
    <property type="match status" value="2"/>
</dbReference>
<dbReference type="GO" id="GO:0005615">
    <property type="term" value="C:extracellular space"/>
    <property type="evidence" value="ECO:0007669"/>
    <property type="project" value="TreeGrafter"/>
</dbReference>
<reference evidence="7" key="2">
    <citation type="submission" date="2016-06" db="UniProtKB">
        <authorList>
            <consortium name="WormBaseParasite"/>
        </authorList>
    </citation>
    <scope>IDENTIFICATION</scope>
</reference>
<dbReference type="Proteomes" id="UP000050741">
    <property type="component" value="Unassembled WGS sequence"/>
</dbReference>
<evidence type="ECO:0000256" key="1">
    <source>
        <dbReference type="ARBA" id="ARBA00022690"/>
    </source>
</evidence>
<feature type="chain" id="PRO_5008146699" evidence="4">
    <location>
        <begin position="22"/>
        <end position="146"/>
    </location>
</feature>
<reference evidence="6" key="1">
    <citation type="submission" date="2014-05" db="EMBL/GenBank/DDBJ databases">
        <title>The genome and life-stage specific transcriptomes of Globodera pallida elucidate key aspects of plant parasitism by a cyst nematode.</title>
        <authorList>
            <person name="Cotton J.A."/>
            <person name="Lilley C.J."/>
            <person name="Jones L.M."/>
            <person name="Kikuchi T."/>
            <person name="Reid A.J."/>
            <person name="Thorpe P."/>
            <person name="Tsai I.J."/>
            <person name="Beasley H."/>
            <person name="Blok V."/>
            <person name="Cock P.J.A."/>
            <person name="Van den Akker S.E."/>
            <person name="Holroyd N."/>
            <person name="Hunt M."/>
            <person name="Mantelin S."/>
            <person name="Naghra H."/>
            <person name="Pain A."/>
            <person name="Palomares-Rius J.E."/>
            <person name="Zarowiecki M."/>
            <person name="Berriman M."/>
            <person name="Jones J.T."/>
            <person name="Urwin P.E."/>
        </authorList>
    </citation>
    <scope>NUCLEOTIDE SEQUENCE [LARGE SCALE GENOMIC DNA]</scope>
    <source>
        <strain evidence="6">Lindley</strain>
    </source>
</reference>
<keyword evidence="4" id="KW-0732">Signal</keyword>
<dbReference type="AlphaFoldDB" id="A0A183BW84"/>
<dbReference type="SUPFAM" id="SSF57362">
    <property type="entry name" value="BPTI-like"/>
    <property type="match status" value="2"/>
</dbReference>
<evidence type="ECO:0000256" key="3">
    <source>
        <dbReference type="ARBA" id="ARBA00023157"/>
    </source>
</evidence>
<dbReference type="PROSITE" id="PS50279">
    <property type="entry name" value="BPTI_KUNITZ_2"/>
    <property type="match status" value="2"/>
</dbReference>
<keyword evidence="2" id="KW-0722">Serine protease inhibitor</keyword>
<dbReference type="Pfam" id="PF00014">
    <property type="entry name" value="Kunitz_BPTI"/>
    <property type="match status" value="2"/>
</dbReference>
<accession>A0A183BW84</accession>
<dbReference type="InterPro" id="IPR050098">
    <property type="entry name" value="TFPI/VKTCI-like"/>
</dbReference>
<dbReference type="PANTHER" id="PTHR10083">
    <property type="entry name" value="KUNITZ-TYPE PROTEASE INHIBITOR-RELATED"/>
    <property type="match status" value="1"/>
</dbReference>
<keyword evidence="1" id="KW-0646">Protease inhibitor</keyword>
<dbReference type="CDD" id="cd00109">
    <property type="entry name" value="Kunitz-type"/>
    <property type="match status" value="1"/>
</dbReference>
<organism evidence="6 7">
    <name type="scientific">Globodera pallida</name>
    <name type="common">Potato cyst nematode worm</name>
    <name type="synonym">Heterodera pallida</name>
    <dbReference type="NCBI Taxonomy" id="36090"/>
    <lineage>
        <taxon>Eukaryota</taxon>
        <taxon>Metazoa</taxon>
        <taxon>Ecdysozoa</taxon>
        <taxon>Nematoda</taxon>
        <taxon>Chromadorea</taxon>
        <taxon>Rhabditida</taxon>
        <taxon>Tylenchina</taxon>
        <taxon>Tylenchomorpha</taxon>
        <taxon>Tylenchoidea</taxon>
        <taxon>Heteroderidae</taxon>
        <taxon>Heteroderinae</taxon>
        <taxon>Globodera</taxon>
    </lineage>
</organism>
<name>A0A183BW84_GLOPA</name>
<protein>
    <submittedName>
        <fullName evidence="7">BPTI/Kunitz inhibitor domain-containing protein</fullName>
    </submittedName>
</protein>
<dbReference type="InterPro" id="IPR036880">
    <property type="entry name" value="Kunitz_BPTI_sf"/>
</dbReference>
<dbReference type="FunFam" id="4.10.410.10:FF:000020">
    <property type="entry name" value="Collagen, type VI, alpha 3"/>
    <property type="match status" value="1"/>
</dbReference>
<dbReference type="SMART" id="SM00131">
    <property type="entry name" value="KU"/>
    <property type="match status" value="2"/>
</dbReference>
<evidence type="ECO:0000313" key="7">
    <source>
        <dbReference type="WBParaSite" id="GPLIN_000487300"/>
    </source>
</evidence>
<proteinExistence type="predicted"/>
<dbReference type="PRINTS" id="PR00759">
    <property type="entry name" value="BASICPTASE"/>
</dbReference>
<keyword evidence="6" id="KW-1185">Reference proteome</keyword>
<evidence type="ECO:0000256" key="4">
    <source>
        <dbReference type="SAM" id="SignalP"/>
    </source>
</evidence>
<feature type="domain" description="BPTI/Kunitz inhibitor" evidence="5">
    <location>
        <begin position="30"/>
        <end position="80"/>
    </location>
</feature>
<sequence>MSQQIALFIFIQIALCGAALGGEATDIERCEQNKDTGKGKGTLKKFFYQKIKKECQEFAYGGAGGNENRFDSIKECESACKVVLQDDASKPSICLLPKETGPGKAAFRKFYFDNNERECKQFIYGGLGGNGNRFDTKQECENVCKK</sequence>
<evidence type="ECO:0000313" key="6">
    <source>
        <dbReference type="Proteomes" id="UP000050741"/>
    </source>
</evidence>
<dbReference type="GO" id="GO:0004867">
    <property type="term" value="F:serine-type endopeptidase inhibitor activity"/>
    <property type="evidence" value="ECO:0007669"/>
    <property type="project" value="UniProtKB-KW"/>
</dbReference>
<evidence type="ECO:0000256" key="2">
    <source>
        <dbReference type="ARBA" id="ARBA00022900"/>
    </source>
</evidence>
<dbReference type="PANTHER" id="PTHR10083:SF373">
    <property type="entry name" value="SERINE PEPTIDASE INHIBITOR, KUNITZ TYPE, 2"/>
    <property type="match status" value="1"/>
</dbReference>
<feature type="domain" description="BPTI/Kunitz inhibitor" evidence="5">
    <location>
        <begin position="94"/>
        <end position="144"/>
    </location>
</feature>
<dbReference type="InterPro" id="IPR002223">
    <property type="entry name" value="Kunitz_BPTI"/>
</dbReference>
<keyword evidence="3" id="KW-1015">Disulfide bond</keyword>
<evidence type="ECO:0000259" key="5">
    <source>
        <dbReference type="PROSITE" id="PS50279"/>
    </source>
</evidence>
<feature type="signal peptide" evidence="4">
    <location>
        <begin position="1"/>
        <end position="21"/>
    </location>
</feature>